<name>A0A7V9Z3G8_9BACL</name>
<gene>
    <name evidence="1" type="ORF">HNR31_000050</name>
</gene>
<dbReference type="Proteomes" id="UP000523087">
    <property type="component" value="Unassembled WGS sequence"/>
</dbReference>
<dbReference type="AlphaFoldDB" id="A0A7V9Z3G8"/>
<reference evidence="1 2" key="1">
    <citation type="submission" date="2020-07" db="EMBL/GenBank/DDBJ databases">
        <title>Genomic Encyclopedia of Type Strains, Phase IV (KMG-IV): sequencing the most valuable type-strain genomes for metagenomic binning, comparative biology and taxonomic classification.</title>
        <authorList>
            <person name="Goeker M."/>
        </authorList>
    </citation>
    <scope>NUCLEOTIDE SEQUENCE [LARGE SCALE GENOMIC DNA]</scope>
    <source>
        <strain evidence="1 2">DSM 15730</strain>
    </source>
</reference>
<evidence type="ECO:0000313" key="2">
    <source>
        <dbReference type="Proteomes" id="UP000523087"/>
    </source>
</evidence>
<keyword evidence="2" id="KW-1185">Reference proteome</keyword>
<dbReference type="RefSeq" id="WP_181554257.1">
    <property type="nucleotide sequence ID" value="NZ_JACDUT010000001.1"/>
</dbReference>
<dbReference type="EMBL" id="JACDUT010000001">
    <property type="protein sequence ID" value="MBA2873298.1"/>
    <property type="molecule type" value="Genomic_DNA"/>
</dbReference>
<evidence type="ECO:0000313" key="1">
    <source>
        <dbReference type="EMBL" id="MBA2873298.1"/>
    </source>
</evidence>
<accession>A0A7V9Z3G8</accession>
<protein>
    <submittedName>
        <fullName evidence="1">Uncharacterized protein</fullName>
    </submittedName>
</protein>
<sequence>MRIHRCQGYELEKAQPNTSEDFFNRSEVTFVEDGDEKTLHVLYVRYFEEAFPSFTPYEQDPIFSVQGRDVYFKDIVALVCLLKNPSFRHRKRVYVNEEKEFRRYFEHIEFTKLPEIFAALETKGEYELTSPLLFITQPS</sequence>
<proteinExistence type="predicted"/>
<organism evidence="1 2">
    <name type="scientific">Thermaerobacillus caldiproteolyticus</name>
    <dbReference type="NCBI Taxonomy" id="247480"/>
    <lineage>
        <taxon>Bacteria</taxon>
        <taxon>Bacillati</taxon>
        <taxon>Bacillota</taxon>
        <taxon>Bacilli</taxon>
        <taxon>Bacillales</taxon>
        <taxon>Anoxybacillaceae</taxon>
        <taxon>Thermaerobacillus</taxon>
    </lineage>
</organism>
<comment type="caution">
    <text evidence="1">The sequence shown here is derived from an EMBL/GenBank/DDBJ whole genome shotgun (WGS) entry which is preliminary data.</text>
</comment>